<evidence type="ECO:0000256" key="3">
    <source>
        <dbReference type="ARBA" id="ARBA00023015"/>
    </source>
</evidence>
<dbReference type="PATRIC" id="fig|145458.7.peg.6"/>
<dbReference type="InterPro" id="IPR005561">
    <property type="entry name" value="ANTAR"/>
</dbReference>
<keyword evidence="1" id="KW-0808">Transferase</keyword>
<dbReference type="SMART" id="SM01012">
    <property type="entry name" value="ANTAR"/>
    <property type="match status" value="1"/>
</dbReference>
<keyword evidence="2" id="KW-0418">Kinase</keyword>
<dbReference type="GO" id="GO:0003723">
    <property type="term" value="F:RNA binding"/>
    <property type="evidence" value="ECO:0007669"/>
    <property type="project" value="InterPro"/>
</dbReference>
<evidence type="ECO:0000313" key="6">
    <source>
        <dbReference type="EMBL" id="KKM44479.1"/>
    </source>
</evidence>
<dbReference type="EMBL" id="LBFI01000054">
    <property type="protein sequence ID" value="KKM44479.1"/>
    <property type="molecule type" value="Genomic_DNA"/>
</dbReference>
<reference evidence="6 7" key="1">
    <citation type="submission" date="2015-04" db="EMBL/GenBank/DDBJ databases">
        <title>Draft genome sequence of Rathayibacter toxicus strain FH-142 (AKA 70134 or CS 32), a Western Australian isolate.</title>
        <authorList>
            <consortium name="Consortium for Microbial Forensics and Genomics (microFORGE)"/>
            <person name="Knight B.M."/>
            <person name="Roberts D.P."/>
            <person name="Lin D."/>
            <person name="Hari K."/>
            <person name="Fletcher J."/>
            <person name="Melcher U."/>
            <person name="Blagden T."/>
            <person name="Luster D.G."/>
            <person name="Sechler A.J."/>
            <person name="Schneider W.L."/>
            <person name="Winegar R.A."/>
        </authorList>
    </citation>
    <scope>NUCLEOTIDE SEQUENCE [LARGE SCALE GENOMIC DNA]</scope>
    <source>
        <strain evidence="6 7">FH142</strain>
    </source>
</reference>
<gene>
    <name evidence="6" type="ORF">VT73_09960</name>
</gene>
<evidence type="ECO:0000256" key="1">
    <source>
        <dbReference type="ARBA" id="ARBA00022679"/>
    </source>
</evidence>
<feature type="domain" description="ANTAR" evidence="5">
    <location>
        <begin position="170"/>
        <end position="231"/>
    </location>
</feature>
<dbReference type="SUPFAM" id="SSF52172">
    <property type="entry name" value="CheY-like"/>
    <property type="match status" value="1"/>
</dbReference>
<keyword evidence="4" id="KW-0804">Transcription</keyword>
<dbReference type="InterPro" id="IPR012074">
    <property type="entry name" value="GAF_ANTAR"/>
</dbReference>
<dbReference type="GeneID" id="93666225"/>
<keyword evidence="3" id="KW-0805">Transcription regulation</keyword>
<dbReference type="Pfam" id="PF03861">
    <property type="entry name" value="ANTAR"/>
    <property type="match status" value="1"/>
</dbReference>
<dbReference type="RefSeq" id="WP_042733672.1">
    <property type="nucleotide sequence ID" value="NZ_CP010848.1"/>
</dbReference>
<evidence type="ECO:0000256" key="4">
    <source>
        <dbReference type="ARBA" id="ARBA00023163"/>
    </source>
</evidence>
<dbReference type="eggNOG" id="COG2203">
    <property type="taxonomic scope" value="Bacteria"/>
</dbReference>
<dbReference type="KEGG" id="rtx:TI83_00025"/>
<dbReference type="InterPro" id="IPR036388">
    <property type="entry name" value="WH-like_DNA-bd_sf"/>
</dbReference>
<dbReference type="GO" id="GO:0016301">
    <property type="term" value="F:kinase activity"/>
    <property type="evidence" value="ECO:0007669"/>
    <property type="project" value="UniProtKB-KW"/>
</dbReference>
<proteinExistence type="predicted"/>
<dbReference type="Pfam" id="PF13185">
    <property type="entry name" value="GAF_2"/>
    <property type="match status" value="1"/>
</dbReference>
<dbReference type="STRING" id="145458.APU90_06455"/>
<dbReference type="Gene3D" id="3.30.450.40">
    <property type="match status" value="1"/>
</dbReference>
<dbReference type="PROSITE" id="PS50921">
    <property type="entry name" value="ANTAR"/>
    <property type="match status" value="1"/>
</dbReference>
<comment type="caution">
    <text evidence="6">The sequence shown here is derived from an EMBL/GenBank/DDBJ whole genome shotgun (WGS) entry which is preliminary data.</text>
</comment>
<dbReference type="InterPro" id="IPR011006">
    <property type="entry name" value="CheY-like_superfamily"/>
</dbReference>
<organism evidence="6 7">
    <name type="scientific">Rathayibacter toxicus</name>
    <dbReference type="NCBI Taxonomy" id="145458"/>
    <lineage>
        <taxon>Bacteria</taxon>
        <taxon>Bacillati</taxon>
        <taxon>Actinomycetota</taxon>
        <taxon>Actinomycetes</taxon>
        <taxon>Micrococcales</taxon>
        <taxon>Microbacteriaceae</taxon>
        <taxon>Rathayibacter</taxon>
    </lineage>
</organism>
<dbReference type="InterPro" id="IPR003018">
    <property type="entry name" value="GAF"/>
</dbReference>
<dbReference type="PIRSF" id="PIRSF036625">
    <property type="entry name" value="GAF_ANTAR"/>
    <property type="match status" value="1"/>
</dbReference>
<evidence type="ECO:0000256" key="2">
    <source>
        <dbReference type="ARBA" id="ARBA00022777"/>
    </source>
</evidence>
<protein>
    <recommendedName>
        <fullName evidence="5">ANTAR domain-containing protein</fullName>
    </recommendedName>
</protein>
<keyword evidence="7" id="KW-1185">Reference proteome</keyword>
<evidence type="ECO:0000313" key="7">
    <source>
        <dbReference type="Proteomes" id="UP000052979"/>
    </source>
</evidence>
<dbReference type="AlphaFoldDB" id="A0A0C5B7N7"/>
<dbReference type="SUPFAM" id="SSF55781">
    <property type="entry name" value="GAF domain-like"/>
    <property type="match status" value="1"/>
</dbReference>
<dbReference type="Gene3D" id="1.10.10.10">
    <property type="entry name" value="Winged helix-like DNA-binding domain superfamily/Winged helix DNA-binding domain"/>
    <property type="match status" value="1"/>
</dbReference>
<name>A0A0C5B7N7_9MICO</name>
<dbReference type="InterPro" id="IPR029016">
    <property type="entry name" value="GAF-like_dom_sf"/>
</dbReference>
<sequence>MSPVAREKRILETLVTLADTLVDDFDVASLFDDLVQRCTTVIDAADVGIVLGDSHGELMMMAASSPRLLSAEEIQLSKNSGPCIDAIHSGQVIRAGSLDEIAQRWPAFATVMRGSGYHSLHTVPLRLRSTVLGAMNFFRDSDGELGNSDAQVAHAIADIAAIGLMQERSVRESAIARKQLEHALASRIVVEQAKGIVSNSYDVTMEVAWALLRQRARSHQARVTDVARGVINGAIKI</sequence>
<dbReference type="KEGG" id="rtc:APU90_06455"/>
<dbReference type="SMART" id="SM00065">
    <property type="entry name" value="GAF"/>
    <property type="match status" value="1"/>
</dbReference>
<accession>A0A0C5B7N7</accession>
<evidence type="ECO:0000259" key="5">
    <source>
        <dbReference type="PROSITE" id="PS50921"/>
    </source>
</evidence>
<dbReference type="Proteomes" id="UP000052979">
    <property type="component" value="Unassembled WGS sequence"/>
</dbReference>